<proteinExistence type="predicted"/>
<protein>
    <submittedName>
        <fullName evidence="1">Uncharacterized protein</fullName>
    </submittedName>
</protein>
<dbReference type="AlphaFoldDB" id="A0A7X8C5J2"/>
<name>A0A7X8C5J2_9LACT</name>
<organism evidence="1 2">
    <name type="scientific">Globicatella sulfidifaciens</name>
    <dbReference type="NCBI Taxonomy" id="136093"/>
    <lineage>
        <taxon>Bacteria</taxon>
        <taxon>Bacillati</taxon>
        <taxon>Bacillota</taxon>
        <taxon>Bacilli</taxon>
        <taxon>Lactobacillales</taxon>
        <taxon>Aerococcaceae</taxon>
        <taxon>Globicatella</taxon>
    </lineage>
</organism>
<dbReference type="EMBL" id="JAAYSM010000395">
    <property type="protein sequence ID" value="NLJ19385.1"/>
    <property type="molecule type" value="Genomic_DNA"/>
</dbReference>
<gene>
    <name evidence="1" type="ORF">GX355_11070</name>
</gene>
<reference evidence="1 2" key="1">
    <citation type="journal article" date="2020" name="Biotechnol. Biofuels">
        <title>New insights from the biogas microbiome by comprehensive genome-resolved metagenomics of nearly 1600 species originating from multiple anaerobic digesters.</title>
        <authorList>
            <person name="Campanaro S."/>
            <person name="Treu L."/>
            <person name="Rodriguez-R L.M."/>
            <person name="Kovalovszki A."/>
            <person name="Ziels R.M."/>
            <person name="Maus I."/>
            <person name="Zhu X."/>
            <person name="Kougias P.G."/>
            <person name="Basile A."/>
            <person name="Luo G."/>
            <person name="Schluter A."/>
            <person name="Konstantinidis K.T."/>
            <person name="Angelidaki I."/>
        </authorList>
    </citation>
    <scope>NUCLEOTIDE SEQUENCE [LARGE SCALE GENOMIC DNA]</scope>
    <source>
        <strain evidence="1">AS23ysBPME_34</strain>
    </source>
</reference>
<dbReference type="RefSeq" id="WP_276649895.1">
    <property type="nucleotide sequence ID" value="NZ_JAAYSM010000395.1"/>
</dbReference>
<evidence type="ECO:0000313" key="1">
    <source>
        <dbReference type="EMBL" id="NLJ19385.1"/>
    </source>
</evidence>
<dbReference type="Proteomes" id="UP000541058">
    <property type="component" value="Unassembled WGS sequence"/>
</dbReference>
<accession>A0A7X8C5J2</accession>
<comment type="caution">
    <text evidence="1">The sequence shown here is derived from an EMBL/GenBank/DDBJ whole genome shotgun (WGS) entry which is preliminary data.</text>
</comment>
<evidence type="ECO:0000313" key="2">
    <source>
        <dbReference type="Proteomes" id="UP000541058"/>
    </source>
</evidence>
<sequence>MINKSIRLTKEDVFGLNEIINNDPRIEKGQSEALYYCFKDAATVIPEPEWRQVAKAKFESDRDIEISSDEYSNIRTFKIEQNDFDKVSNSIKEQLDMTRPRFSFIARLCILAARMRLRDERTRDEKIARVEIEKVNVDGVALIRKIAELLENTSEDATKKILKIKEILDGKN</sequence>